<keyword evidence="3" id="KW-0175">Coiled coil</keyword>
<dbReference type="PANTHER" id="PTHR11089">
    <property type="entry name" value="GTP-BINDING PROTEIN-RELATED"/>
    <property type="match status" value="1"/>
</dbReference>
<keyword evidence="8" id="KW-1185">Reference proteome</keyword>
<evidence type="ECO:0000256" key="6">
    <source>
        <dbReference type="ARBA" id="ARBA00069022"/>
    </source>
</evidence>
<organism evidence="7 8">
    <name type="scientific">Megaselia scalaris</name>
    <name type="common">Humpbacked fly</name>
    <name type="synonym">Phora scalaris</name>
    <dbReference type="NCBI Taxonomy" id="36166"/>
    <lineage>
        <taxon>Eukaryota</taxon>
        <taxon>Metazoa</taxon>
        <taxon>Ecdysozoa</taxon>
        <taxon>Arthropoda</taxon>
        <taxon>Hexapoda</taxon>
        <taxon>Insecta</taxon>
        <taxon>Pterygota</taxon>
        <taxon>Neoptera</taxon>
        <taxon>Endopterygota</taxon>
        <taxon>Diptera</taxon>
        <taxon>Brachycera</taxon>
        <taxon>Muscomorpha</taxon>
        <taxon>Platypezoidea</taxon>
        <taxon>Phoridae</taxon>
        <taxon>Megaseliini</taxon>
        <taxon>Megaselia</taxon>
    </lineage>
</organism>
<dbReference type="Gene3D" id="1.10.1580.10">
    <property type="match status" value="1"/>
</dbReference>
<protein>
    <recommendedName>
        <fullName evidence="6">Guanine nucleotide-binding protein-like 3 homolog</fullName>
    </recommendedName>
</protein>
<keyword evidence="5" id="KW-0539">Nucleus</keyword>
<dbReference type="AlphaFoldDB" id="T1GE20"/>
<reference evidence="7" key="2">
    <citation type="submission" date="2015-06" db="UniProtKB">
        <authorList>
            <consortium name="EnsemblMetazoa"/>
        </authorList>
    </citation>
    <scope>IDENTIFICATION</scope>
</reference>
<evidence type="ECO:0000256" key="4">
    <source>
        <dbReference type="ARBA" id="ARBA00023134"/>
    </source>
</evidence>
<evidence type="ECO:0000313" key="7">
    <source>
        <dbReference type="EnsemblMetazoa" id="MESCA001577-PA"/>
    </source>
</evidence>
<dbReference type="PANTHER" id="PTHR11089:SF30">
    <property type="entry name" value="GUANINE NUCLEOTIDE-BINDING PROTEIN-LIKE 3 HOMOLOG"/>
    <property type="match status" value="1"/>
</dbReference>
<dbReference type="EnsemblMetazoa" id="MESCA001577-RA">
    <property type="protein sequence ID" value="MESCA001577-PA"/>
    <property type="gene ID" value="MESCA001577"/>
</dbReference>
<dbReference type="HOGENOM" id="CLU_1637364_0_0_1"/>
<dbReference type="EMBL" id="CAQQ02195548">
    <property type="status" value="NOT_ANNOTATED_CDS"/>
    <property type="molecule type" value="Genomic_DNA"/>
</dbReference>
<evidence type="ECO:0000256" key="2">
    <source>
        <dbReference type="ARBA" id="ARBA00022741"/>
    </source>
</evidence>
<dbReference type="STRING" id="36166.T1GE20"/>
<reference evidence="8" key="1">
    <citation type="submission" date="2013-02" db="EMBL/GenBank/DDBJ databases">
        <authorList>
            <person name="Hughes D."/>
        </authorList>
    </citation>
    <scope>NUCLEOTIDE SEQUENCE</scope>
    <source>
        <strain>Durham</strain>
        <strain evidence="8">NC isolate 2 -- Noor lab</strain>
    </source>
</reference>
<name>T1GE20_MEGSC</name>
<dbReference type="InterPro" id="IPR050755">
    <property type="entry name" value="TRAFAC_YlqF/YawG_RiboMat"/>
</dbReference>
<evidence type="ECO:0000256" key="3">
    <source>
        <dbReference type="ARBA" id="ARBA00023054"/>
    </source>
</evidence>
<keyword evidence="4" id="KW-0342">GTP-binding</keyword>
<keyword evidence="2" id="KW-0547">Nucleotide-binding</keyword>
<dbReference type="Proteomes" id="UP000015102">
    <property type="component" value="Unassembled WGS sequence"/>
</dbReference>
<evidence type="ECO:0000256" key="1">
    <source>
        <dbReference type="ARBA" id="ARBA00004123"/>
    </source>
</evidence>
<sequence>MQEIELDKNIKLLDCPGIVFSTNNEHYTAALKNTQRVSDIKDPFTLAEHILKRATKSYFCQLYDITEYETHEEFFAKKAIRMGKFLKGGIPDVSTAAKTLINDWNSGKIKYFSEPPKSETEVHISSSIITEPNDYLVNLLEEFEKDYITDKNDAKKMKMDED</sequence>
<dbReference type="GO" id="GO:0005730">
    <property type="term" value="C:nucleolus"/>
    <property type="evidence" value="ECO:0007669"/>
    <property type="project" value="TreeGrafter"/>
</dbReference>
<dbReference type="FunFam" id="1.10.1580.10:FF:000002">
    <property type="entry name" value="Guanine nucleotide-binding protein-like 3 (nucleolar)-like"/>
    <property type="match status" value="1"/>
</dbReference>
<accession>T1GE20</accession>
<proteinExistence type="predicted"/>
<comment type="subcellular location">
    <subcellularLocation>
        <location evidence="1">Nucleus</location>
    </subcellularLocation>
</comment>
<evidence type="ECO:0000313" key="8">
    <source>
        <dbReference type="Proteomes" id="UP000015102"/>
    </source>
</evidence>
<dbReference type="InterPro" id="IPR023179">
    <property type="entry name" value="GTP-bd_ortho_bundle_sf"/>
</dbReference>
<dbReference type="GO" id="GO:0005525">
    <property type="term" value="F:GTP binding"/>
    <property type="evidence" value="ECO:0007669"/>
    <property type="project" value="UniProtKB-KW"/>
</dbReference>
<evidence type="ECO:0000256" key="5">
    <source>
        <dbReference type="ARBA" id="ARBA00023242"/>
    </source>
</evidence>